<keyword evidence="4" id="KW-0999">Mitochondrion inner membrane</keyword>
<keyword evidence="6" id="KW-0249">Electron transport</keyword>
<keyword evidence="2" id="KW-0813">Transport</keyword>
<evidence type="ECO:0000256" key="1">
    <source>
        <dbReference type="ARBA" id="ARBA00004443"/>
    </source>
</evidence>
<dbReference type="GO" id="GO:0046872">
    <property type="term" value="F:metal ion binding"/>
    <property type="evidence" value="ECO:0007669"/>
    <property type="project" value="InterPro"/>
</dbReference>
<dbReference type="PANTHER" id="PTHR11851:SF209">
    <property type="entry name" value="CYTOCHROME B-C1 COMPLEX SUBUNIT 2, MITOCHONDRIAL"/>
    <property type="match status" value="1"/>
</dbReference>
<dbReference type="Proteomes" id="UP000078512">
    <property type="component" value="Unassembled WGS sequence"/>
</dbReference>
<comment type="subcellular location">
    <subcellularLocation>
        <location evidence="1">Mitochondrion inner membrane</location>
        <topology evidence="1">Peripheral membrane protein</topology>
        <orientation evidence="1">Matrix side</orientation>
    </subcellularLocation>
</comment>
<dbReference type="EMBL" id="KV442071">
    <property type="protein sequence ID" value="OAQ26038.1"/>
    <property type="molecule type" value="Genomic_DNA"/>
</dbReference>
<comment type="similarity">
    <text evidence="9">Belongs to the peptidase M16 family. UQCRC2/QCR2 subfamily.</text>
</comment>
<dbReference type="InterPro" id="IPR007863">
    <property type="entry name" value="Peptidase_M16_C"/>
</dbReference>
<reference evidence="13 14" key="1">
    <citation type="submission" date="2016-05" db="EMBL/GenBank/DDBJ databases">
        <title>Genome sequencing reveals origins of a unique bacterial endosymbiosis in the earliest lineages of terrestrial Fungi.</title>
        <authorList>
            <consortium name="DOE Joint Genome Institute"/>
            <person name="Uehling J."/>
            <person name="Gryganskyi A."/>
            <person name="Hameed K."/>
            <person name="Tschaplinski T."/>
            <person name="Misztal P."/>
            <person name="Wu S."/>
            <person name="Desiro A."/>
            <person name="Vande Pol N."/>
            <person name="Du Z.-Y."/>
            <person name="Zienkiewicz A."/>
            <person name="Zienkiewicz K."/>
            <person name="Morin E."/>
            <person name="Tisserant E."/>
            <person name="Splivallo R."/>
            <person name="Hainaut M."/>
            <person name="Henrissat B."/>
            <person name="Ohm R."/>
            <person name="Kuo A."/>
            <person name="Yan J."/>
            <person name="Lipzen A."/>
            <person name="Nolan M."/>
            <person name="Labutti K."/>
            <person name="Barry K."/>
            <person name="Goldstein A."/>
            <person name="Labbe J."/>
            <person name="Schadt C."/>
            <person name="Tuskan G."/>
            <person name="Grigoriev I."/>
            <person name="Martin F."/>
            <person name="Vilgalys R."/>
            <person name="Bonito G."/>
        </authorList>
    </citation>
    <scope>NUCLEOTIDE SEQUENCE [LARGE SCALE GENOMIC DNA]</scope>
    <source>
        <strain evidence="13 14">AG-77</strain>
    </source>
</reference>
<dbReference type="FunFam" id="3.30.830.10:FF:000039">
    <property type="entry name" value="Ubiquinol-cytochrome c reductase core subunit 2"/>
    <property type="match status" value="1"/>
</dbReference>
<keyword evidence="7" id="KW-0496">Mitochondrion</keyword>
<organism evidence="13 14">
    <name type="scientific">Linnemannia elongata AG-77</name>
    <dbReference type="NCBI Taxonomy" id="1314771"/>
    <lineage>
        <taxon>Eukaryota</taxon>
        <taxon>Fungi</taxon>
        <taxon>Fungi incertae sedis</taxon>
        <taxon>Mucoromycota</taxon>
        <taxon>Mortierellomycotina</taxon>
        <taxon>Mortierellomycetes</taxon>
        <taxon>Mortierellales</taxon>
        <taxon>Mortierellaceae</taxon>
        <taxon>Linnemannia</taxon>
    </lineage>
</organism>
<evidence type="ECO:0000313" key="14">
    <source>
        <dbReference type="Proteomes" id="UP000078512"/>
    </source>
</evidence>
<evidence type="ECO:0000256" key="3">
    <source>
        <dbReference type="ARBA" id="ARBA00022660"/>
    </source>
</evidence>
<gene>
    <name evidence="13" type="ORF">K457DRAFT_79756</name>
</gene>
<evidence type="ECO:0000256" key="7">
    <source>
        <dbReference type="ARBA" id="ARBA00023128"/>
    </source>
</evidence>
<protein>
    <recommendedName>
        <fullName evidence="10">Cytochrome b-c1 complex subunit 2, mitochondrial</fullName>
    </recommendedName>
</protein>
<dbReference type="GO" id="GO:0005743">
    <property type="term" value="C:mitochondrial inner membrane"/>
    <property type="evidence" value="ECO:0007669"/>
    <property type="project" value="UniProtKB-SubCell"/>
</dbReference>
<dbReference type="GO" id="GO:0016787">
    <property type="term" value="F:hydrolase activity"/>
    <property type="evidence" value="ECO:0007669"/>
    <property type="project" value="UniProtKB-KW"/>
</dbReference>
<dbReference type="PANTHER" id="PTHR11851">
    <property type="entry name" value="METALLOPROTEASE"/>
    <property type="match status" value="1"/>
</dbReference>
<sequence>MLSISSARKTLNLVPTVLKAGYATAVSKTGNGVKVAAIDESSPTASVSLVINAGARFEPQGKAGIAHFVKNFGFKNNGKRSAFRIARETELVGGVLSANLGRENVTFTAECLKEDVPYFVEVFGDLVAQTKFAEHEFHGVAHEVAAEVSYAEASPEITVIEAAHNAAFRTGLGNSVYAAPYAEISTSDLKKFAADNFVANKIALVATGISEAELKNLANSAFSHVAAGSEAKAEGAKYYGGDVRVAQNTEAGHVAVAFQGAAAGTPEFYTAQVLRSLLGGDRFVKWSTAGVSPLSAAAGKIGHGAQISAFNFGYSDAGLFGIYAQADHKNIAEAAKTAVASLKAASKSVSADEFKRALAQAKFETAARYETRAASTEILAAQAIQGHKVSASESLAAFDKVSAADVSKFAAKLLSSKPTTVVLGRTSELPYGDALF</sequence>
<evidence type="ECO:0000259" key="11">
    <source>
        <dbReference type="Pfam" id="PF00675"/>
    </source>
</evidence>
<dbReference type="InterPro" id="IPR050361">
    <property type="entry name" value="MPP/UQCRC_Complex"/>
</dbReference>
<accession>A0A197JM47</accession>
<dbReference type="SUPFAM" id="SSF63411">
    <property type="entry name" value="LuxS/MPP-like metallohydrolase"/>
    <property type="match status" value="2"/>
</dbReference>
<evidence type="ECO:0000256" key="2">
    <source>
        <dbReference type="ARBA" id="ARBA00022448"/>
    </source>
</evidence>
<name>A0A197JM47_9FUNG</name>
<keyword evidence="5" id="KW-0809">Transit peptide</keyword>
<evidence type="ECO:0000256" key="5">
    <source>
        <dbReference type="ARBA" id="ARBA00022946"/>
    </source>
</evidence>
<dbReference type="Pfam" id="PF00675">
    <property type="entry name" value="Peptidase_M16"/>
    <property type="match status" value="1"/>
</dbReference>
<dbReference type="Gene3D" id="3.30.830.10">
    <property type="entry name" value="Metalloenzyme, LuxS/M16 peptidase-like"/>
    <property type="match status" value="2"/>
</dbReference>
<evidence type="ECO:0000313" key="13">
    <source>
        <dbReference type="EMBL" id="OAQ26038.1"/>
    </source>
</evidence>
<evidence type="ECO:0000256" key="10">
    <source>
        <dbReference type="ARBA" id="ARBA00040751"/>
    </source>
</evidence>
<evidence type="ECO:0000256" key="4">
    <source>
        <dbReference type="ARBA" id="ARBA00022792"/>
    </source>
</evidence>
<dbReference type="OrthoDB" id="6369905at2759"/>
<evidence type="ECO:0000256" key="6">
    <source>
        <dbReference type="ARBA" id="ARBA00022982"/>
    </source>
</evidence>
<keyword evidence="3" id="KW-0679">Respiratory chain</keyword>
<dbReference type="AlphaFoldDB" id="A0A197JM47"/>
<keyword evidence="14" id="KW-1185">Reference proteome</keyword>
<dbReference type="InterPro" id="IPR011765">
    <property type="entry name" value="Pept_M16_N"/>
</dbReference>
<proteinExistence type="inferred from homology"/>
<evidence type="ECO:0000256" key="8">
    <source>
        <dbReference type="ARBA" id="ARBA00023136"/>
    </source>
</evidence>
<dbReference type="Pfam" id="PF05193">
    <property type="entry name" value="Peptidase_M16_C"/>
    <property type="match status" value="1"/>
</dbReference>
<feature type="domain" description="Peptidase M16 C-terminal" evidence="12">
    <location>
        <begin position="184"/>
        <end position="360"/>
    </location>
</feature>
<evidence type="ECO:0000259" key="12">
    <source>
        <dbReference type="Pfam" id="PF05193"/>
    </source>
</evidence>
<dbReference type="STRING" id="1314771.A0A197JM47"/>
<evidence type="ECO:0000256" key="9">
    <source>
        <dbReference type="ARBA" id="ARBA00038146"/>
    </source>
</evidence>
<dbReference type="FunFam" id="3.30.830.10:FF:000021">
    <property type="entry name" value="Cytochrome b-c1 complex subunit 2"/>
    <property type="match status" value="1"/>
</dbReference>
<keyword evidence="13" id="KW-0378">Hydrolase</keyword>
<feature type="domain" description="Peptidase M16 N-terminal" evidence="11">
    <location>
        <begin position="35"/>
        <end position="177"/>
    </location>
</feature>
<dbReference type="InterPro" id="IPR011249">
    <property type="entry name" value="Metalloenz_LuxS/M16"/>
</dbReference>
<keyword evidence="8" id="KW-0472">Membrane</keyword>